<evidence type="ECO:0000313" key="2">
    <source>
        <dbReference type="EMBL" id="OOC06045.1"/>
    </source>
</evidence>
<accession>M2Q865</accession>
<dbReference type="EMBL" id="ANMG01000099">
    <property type="protein sequence ID" value="EMD22292.1"/>
    <property type="molecule type" value="Genomic_DNA"/>
</dbReference>
<name>M2Q865_9PSEU</name>
<dbReference type="AlphaFoldDB" id="M2Q865"/>
<dbReference type="RefSeq" id="WP_005167384.1">
    <property type="nucleotide sequence ID" value="NZ_ANMG01000099.1"/>
</dbReference>
<evidence type="ECO:0000313" key="4">
    <source>
        <dbReference type="Proteomes" id="UP000188551"/>
    </source>
</evidence>
<keyword evidence="4" id="KW-1185">Reference proteome</keyword>
<reference evidence="2 4" key="2">
    <citation type="submission" date="2017-02" db="EMBL/GenBank/DDBJ databases">
        <title>Amycolatopsis azurea DSM 43854 draft genome.</title>
        <authorList>
            <person name="Mayilraj S."/>
        </authorList>
    </citation>
    <scope>NUCLEOTIDE SEQUENCE [LARGE SCALE GENOMIC DNA]</scope>
    <source>
        <strain evidence="2 4">DSM 43854</strain>
    </source>
</reference>
<dbReference type="OrthoDB" id="7875217at2"/>
<gene>
    <name evidence="2" type="ORF">B0293_14410</name>
    <name evidence="1" type="ORF">C791_8609</name>
</gene>
<dbReference type="Proteomes" id="UP000188551">
    <property type="component" value="Unassembled WGS sequence"/>
</dbReference>
<sequence>MSDLHWDEVKSFFDPDLMGTLPDVIVPNASAEDWQTVFDLVKARGWQWEFRQADTTPPLPSAAEALARLEDGEVGELHVFPVPEMLVIFRLMSAEEIDFDVDLRELQGQAGVDKLCGFLAEIGRKLGKPVLMLPEGGSQAHANLGFDPTVDRVVLLADPRR</sequence>
<evidence type="ECO:0000313" key="1">
    <source>
        <dbReference type="EMBL" id="EMD22292.1"/>
    </source>
</evidence>
<organism evidence="1 3">
    <name type="scientific">Amycolatopsis azurea DSM 43854</name>
    <dbReference type="NCBI Taxonomy" id="1238180"/>
    <lineage>
        <taxon>Bacteria</taxon>
        <taxon>Bacillati</taxon>
        <taxon>Actinomycetota</taxon>
        <taxon>Actinomycetes</taxon>
        <taxon>Pseudonocardiales</taxon>
        <taxon>Pseudonocardiaceae</taxon>
        <taxon>Amycolatopsis</taxon>
    </lineage>
</organism>
<protein>
    <submittedName>
        <fullName evidence="1">Uncharacterized protein</fullName>
    </submittedName>
</protein>
<comment type="caution">
    <text evidence="1">The sequence shown here is derived from an EMBL/GenBank/DDBJ whole genome shotgun (WGS) entry which is preliminary data.</text>
</comment>
<dbReference type="PATRIC" id="fig|1238180.3.peg.7995"/>
<dbReference type="Proteomes" id="UP000014137">
    <property type="component" value="Unassembled WGS sequence"/>
</dbReference>
<dbReference type="EMBL" id="MUXN01000010">
    <property type="protein sequence ID" value="OOC06045.1"/>
    <property type="molecule type" value="Genomic_DNA"/>
</dbReference>
<reference evidence="1 3" key="1">
    <citation type="submission" date="2012-10" db="EMBL/GenBank/DDBJ databases">
        <title>Genome assembly of Amycolatopsis azurea DSM 43854.</title>
        <authorList>
            <person name="Khatri I."/>
            <person name="Kaur I."/>
            <person name="Subramanian S."/>
            <person name="Mayilraj S."/>
        </authorList>
    </citation>
    <scope>NUCLEOTIDE SEQUENCE [LARGE SCALE GENOMIC DNA]</scope>
    <source>
        <strain evidence="1 3">DSM 43854</strain>
    </source>
</reference>
<evidence type="ECO:0000313" key="3">
    <source>
        <dbReference type="Proteomes" id="UP000014137"/>
    </source>
</evidence>
<proteinExistence type="predicted"/>